<keyword evidence="5 11" id="KW-0863">Zinc-finger</keyword>
<dbReference type="InterPro" id="IPR050527">
    <property type="entry name" value="Snail/Krueppel_Znf"/>
</dbReference>
<feature type="domain" description="C2H2-type" evidence="13">
    <location>
        <begin position="410"/>
        <end position="437"/>
    </location>
</feature>
<evidence type="ECO:0000256" key="11">
    <source>
        <dbReference type="PROSITE-ProRule" id="PRU00042"/>
    </source>
</evidence>
<reference evidence="14 15" key="1">
    <citation type="journal article" date="2021" name="Elife">
        <title>Chloroplast acquisition without the gene transfer in kleptoplastic sea slugs, Plakobranchus ocellatus.</title>
        <authorList>
            <person name="Maeda T."/>
            <person name="Takahashi S."/>
            <person name="Yoshida T."/>
            <person name="Shimamura S."/>
            <person name="Takaki Y."/>
            <person name="Nagai Y."/>
            <person name="Toyoda A."/>
            <person name="Suzuki Y."/>
            <person name="Arimoto A."/>
            <person name="Ishii H."/>
            <person name="Satoh N."/>
            <person name="Nishiyama T."/>
            <person name="Hasebe M."/>
            <person name="Maruyama T."/>
            <person name="Minagawa J."/>
            <person name="Obokata J."/>
            <person name="Shigenobu S."/>
        </authorList>
    </citation>
    <scope>NUCLEOTIDE SEQUENCE [LARGE SCALE GENOMIC DNA]</scope>
</reference>
<accession>A0AAV4GF84</accession>
<evidence type="ECO:0000256" key="8">
    <source>
        <dbReference type="ARBA" id="ARBA00023125"/>
    </source>
</evidence>
<dbReference type="InterPro" id="IPR013087">
    <property type="entry name" value="Znf_C2H2_type"/>
</dbReference>
<evidence type="ECO:0000256" key="12">
    <source>
        <dbReference type="SAM" id="MobiDB-lite"/>
    </source>
</evidence>
<feature type="domain" description="C2H2-type" evidence="13">
    <location>
        <begin position="438"/>
        <end position="465"/>
    </location>
</feature>
<evidence type="ECO:0000313" key="15">
    <source>
        <dbReference type="Proteomes" id="UP000762676"/>
    </source>
</evidence>
<keyword evidence="7" id="KW-0805">Transcription regulation</keyword>
<keyword evidence="3" id="KW-0479">Metal-binding</keyword>
<comment type="subcellular location">
    <subcellularLocation>
        <location evidence="1">Nucleus</location>
    </subcellularLocation>
</comment>
<evidence type="ECO:0000256" key="9">
    <source>
        <dbReference type="ARBA" id="ARBA00023163"/>
    </source>
</evidence>
<feature type="compositionally biased region" description="Basic and acidic residues" evidence="12">
    <location>
        <begin position="167"/>
        <end position="191"/>
    </location>
</feature>
<name>A0AAV4GF84_9GAST</name>
<evidence type="ECO:0000256" key="3">
    <source>
        <dbReference type="ARBA" id="ARBA00022723"/>
    </source>
</evidence>
<organism evidence="14 15">
    <name type="scientific">Elysia marginata</name>
    <dbReference type="NCBI Taxonomy" id="1093978"/>
    <lineage>
        <taxon>Eukaryota</taxon>
        <taxon>Metazoa</taxon>
        <taxon>Spiralia</taxon>
        <taxon>Lophotrochozoa</taxon>
        <taxon>Mollusca</taxon>
        <taxon>Gastropoda</taxon>
        <taxon>Heterobranchia</taxon>
        <taxon>Euthyneura</taxon>
        <taxon>Panpulmonata</taxon>
        <taxon>Sacoglossa</taxon>
        <taxon>Placobranchoidea</taxon>
        <taxon>Plakobranchidae</taxon>
        <taxon>Elysia</taxon>
    </lineage>
</organism>
<dbReference type="GO" id="GO:0008270">
    <property type="term" value="F:zinc ion binding"/>
    <property type="evidence" value="ECO:0007669"/>
    <property type="project" value="UniProtKB-KW"/>
</dbReference>
<gene>
    <name evidence="14" type="ORF">ElyMa_000656800</name>
</gene>
<dbReference type="SMART" id="SM00355">
    <property type="entry name" value="ZnF_C2H2"/>
    <property type="match status" value="8"/>
</dbReference>
<dbReference type="SUPFAM" id="SSF57667">
    <property type="entry name" value="beta-beta-alpha zinc fingers"/>
    <property type="match status" value="4"/>
</dbReference>
<keyword evidence="8" id="KW-0238">DNA-binding</keyword>
<feature type="domain" description="C2H2-type" evidence="13">
    <location>
        <begin position="354"/>
        <end position="381"/>
    </location>
</feature>
<dbReference type="Pfam" id="PF00096">
    <property type="entry name" value="zf-C2H2"/>
    <property type="match status" value="6"/>
</dbReference>
<evidence type="ECO:0000256" key="7">
    <source>
        <dbReference type="ARBA" id="ARBA00023015"/>
    </source>
</evidence>
<dbReference type="FunFam" id="3.30.160.60:FF:000848">
    <property type="entry name" value="Zinc finger protein 35"/>
    <property type="match status" value="2"/>
</dbReference>
<dbReference type="PANTHER" id="PTHR24388">
    <property type="entry name" value="ZINC FINGER PROTEIN"/>
    <property type="match status" value="1"/>
</dbReference>
<dbReference type="PANTHER" id="PTHR24388:SF96">
    <property type="entry name" value="GENE, 32687-RELATED"/>
    <property type="match status" value="1"/>
</dbReference>
<keyword evidence="4" id="KW-0677">Repeat</keyword>
<dbReference type="GO" id="GO:0005634">
    <property type="term" value="C:nucleus"/>
    <property type="evidence" value="ECO:0007669"/>
    <property type="project" value="UniProtKB-SubCell"/>
</dbReference>
<evidence type="ECO:0000256" key="4">
    <source>
        <dbReference type="ARBA" id="ARBA00022737"/>
    </source>
</evidence>
<keyword evidence="15" id="KW-1185">Reference proteome</keyword>
<dbReference type="FunFam" id="3.30.160.60:FF:000902">
    <property type="entry name" value="Zinc finger protein 445"/>
    <property type="match status" value="1"/>
</dbReference>
<evidence type="ECO:0000256" key="10">
    <source>
        <dbReference type="ARBA" id="ARBA00023242"/>
    </source>
</evidence>
<evidence type="ECO:0000313" key="14">
    <source>
        <dbReference type="EMBL" id="GFR83806.1"/>
    </source>
</evidence>
<dbReference type="Proteomes" id="UP000762676">
    <property type="component" value="Unassembled WGS sequence"/>
</dbReference>
<feature type="domain" description="C2H2-type" evidence="13">
    <location>
        <begin position="382"/>
        <end position="409"/>
    </location>
</feature>
<feature type="domain" description="C2H2-type" evidence="13">
    <location>
        <begin position="494"/>
        <end position="518"/>
    </location>
</feature>
<dbReference type="InterPro" id="IPR036236">
    <property type="entry name" value="Znf_C2H2_sf"/>
</dbReference>
<evidence type="ECO:0000259" key="13">
    <source>
        <dbReference type="PROSITE" id="PS50157"/>
    </source>
</evidence>
<evidence type="ECO:0000256" key="6">
    <source>
        <dbReference type="ARBA" id="ARBA00022833"/>
    </source>
</evidence>
<feature type="region of interest" description="Disordered" evidence="12">
    <location>
        <begin position="167"/>
        <end position="233"/>
    </location>
</feature>
<dbReference type="EMBL" id="BMAT01001359">
    <property type="protein sequence ID" value="GFR83806.1"/>
    <property type="molecule type" value="Genomic_DNA"/>
</dbReference>
<evidence type="ECO:0000256" key="5">
    <source>
        <dbReference type="ARBA" id="ARBA00022771"/>
    </source>
</evidence>
<evidence type="ECO:0000256" key="2">
    <source>
        <dbReference type="ARBA" id="ARBA00006991"/>
    </source>
</evidence>
<feature type="domain" description="C2H2-type" evidence="13">
    <location>
        <begin position="466"/>
        <end position="493"/>
    </location>
</feature>
<protein>
    <submittedName>
        <fullName evidence="14">Zinc finger protein 2 homolog</fullName>
    </submittedName>
</protein>
<dbReference type="AlphaFoldDB" id="A0AAV4GF84"/>
<comment type="caution">
    <text evidence="14">The sequence shown here is derived from an EMBL/GenBank/DDBJ whole genome shotgun (WGS) entry which is preliminary data.</text>
</comment>
<keyword evidence="9" id="KW-0804">Transcription</keyword>
<dbReference type="Gene3D" id="3.30.160.60">
    <property type="entry name" value="Classic Zinc Finger"/>
    <property type="match status" value="7"/>
</dbReference>
<feature type="compositionally biased region" description="Basic and acidic residues" evidence="12">
    <location>
        <begin position="216"/>
        <end position="233"/>
    </location>
</feature>
<dbReference type="FunFam" id="3.30.160.60:FF:002343">
    <property type="entry name" value="Zinc finger protein 33A"/>
    <property type="match status" value="1"/>
</dbReference>
<comment type="similarity">
    <text evidence="2">Belongs to the krueppel C2H2-type zinc-finger protein family.</text>
</comment>
<dbReference type="FunFam" id="3.30.160.60:FF:000608">
    <property type="entry name" value="zinc finger protein 286A isoform X1"/>
    <property type="match status" value="1"/>
</dbReference>
<dbReference type="GO" id="GO:0000981">
    <property type="term" value="F:DNA-binding transcription factor activity, RNA polymerase II-specific"/>
    <property type="evidence" value="ECO:0007669"/>
    <property type="project" value="TreeGrafter"/>
</dbReference>
<feature type="domain" description="C2H2-type" evidence="13">
    <location>
        <begin position="326"/>
        <end position="353"/>
    </location>
</feature>
<keyword evidence="6" id="KW-0862">Zinc</keyword>
<dbReference type="FunFam" id="3.30.160.60:FF:000099">
    <property type="entry name" value="Zinc finger protein 79"/>
    <property type="match status" value="1"/>
</dbReference>
<keyword evidence="10" id="KW-0539">Nucleus</keyword>
<dbReference type="PROSITE" id="PS50157">
    <property type="entry name" value="ZINC_FINGER_C2H2_2"/>
    <property type="match status" value="7"/>
</dbReference>
<dbReference type="Pfam" id="PF13912">
    <property type="entry name" value="zf-C2H2_6"/>
    <property type="match status" value="1"/>
</dbReference>
<dbReference type="PROSITE" id="PS00028">
    <property type="entry name" value="ZINC_FINGER_C2H2_1"/>
    <property type="match status" value="7"/>
</dbReference>
<evidence type="ECO:0000256" key="1">
    <source>
        <dbReference type="ARBA" id="ARBA00004123"/>
    </source>
</evidence>
<dbReference type="FunFam" id="3.30.160.60:FF:000478">
    <property type="entry name" value="Zinc finger protein 133"/>
    <property type="match status" value="1"/>
</dbReference>
<feature type="compositionally biased region" description="Polar residues" evidence="12">
    <location>
        <begin position="192"/>
        <end position="211"/>
    </location>
</feature>
<dbReference type="GO" id="GO:0000978">
    <property type="term" value="F:RNA polymerase II cis-regulatory region sequence-specific DNA binding"/>
    <property type="evidence" value="ECO:0007669"/>
    <property type="project" value="TreeGrafter"/>
</dbReference>
<sequence length="518" mass="57827">MEGNPTVDEKTTSSCLFVEEEQNVQALQIKQEPLAPANGHGSCCFSKNMDWNLDENQTLPHEHAGTCLKPPVDTEMFQGGNSREQNLLLGAGSLHIKHPGHGFETVFPEYSPVKNELCLTTDDGDLMKTDQSERDLTVKTEEEASIARLQAHLKTYSSTVFTDIKQETPENVEDCHETPQEHAVLERDRDITSSSESENLQKTSSFSTQRQLGCDQGRRESFSSDLPTESKEANSHVYIGDSYSTDLEIGTDRASVVNTLRTLDAGARLSSRPTETMALVDLEQLQQDADGEAKCYKFRAKMCFINISDKKELSEHKRTHIVEKSYKCDVCGEGFTQQKELSEHKRTHSGEKPYKCDVCGKGFSQKQNLSVHKRMHSGEMPYKCGVCEKAFVKSSLLTSHMRTHSGEKPYKCGVCGMAFIKSSTLTNHMRTHSGEKPFKCDVCGKGFSQKQNLLAHERIHSGEKPYKCDVCGKAFGKNSSLTSHLRIHSGEKPYNCDVCGKAFSYRSSLNAHTRTHNG</sequence>
<proteinExistence type="inferred from homology"/>